<organism evidence="2 3">
    <name type="scientific">Macrophomina phaseolina</name>
    <dbReference type="NCBI Taxonomy" id="35725"/>
    <lineage>
        <taxon>Eukaryota</taxon>
        <taxon>Fungi</taxon>
        <taxon>Dikarya</taxon>
        <taxon>Ascomycota</taxon>
        <taxon>Pezizomycotina</taxon>
        <taxon>Dothideomycetes</taxon>
        <taxon>Dothideomycetes incertae sedis</taxon>
        <taxon>Botryosphaeriales</taxon>
        <taxon>Botryosphaeriaceae</taxon>
        <taxon>Macrophomina</taxon>
    </lineage>
</organism>
<evidence type="ECO:0000313" key="3">
    <source>
        <dbReference type="Proteomes" id="UP000774617"/>
    </source>
</evidence>
<sequence>MQCGVFLWCSKAGGSGVMKAAGQERCANGRGSFADAQRSSTSRKARPSPSRHTHTHRELVAPARARKEWKGGPPQHRHARAAAQPAPLIPQALRREWLRRARVSLAFGRYRAGQGLPLSGVVEAAQTGQQTARSVTMRQARLCSGGPRCQLPRRYVIGVSFREINGPPPEVAAPQRTELRMAFLRSASRRACVTCGMSACRCSMRARAA</sequence>
<gene>
    <name evidence="2" type="ORF">B0J12DRAFT_267666</name>
</gene>
<evidence type="ECO:0000256" key="1">
    <source>
        <dbReference type="SAM" id="MobiDB-lite"/>
    </source>
</evidence>
<feature type="region of interest" description="Disordered" evidence="1">
    <location>
        <begin position="30"/>
        <end position="83"/>
    </location>
</feature>
<feature type="compositionally biased region" description="Basic residues" evidence="1">
    <location>
        <begin position="41"/>
        <end position="55"/>
    </location>
</feature>
<reference evidence="2 3" key="1">
    <citation type="journal article" date="2021" name="Nat. Commun.">
        <title>Genetic determinants of endophytism in the Arabidopsis root mycobiome.</title>
        <authorList>
            <person name="Mesny F."/>
            <person name="Miyauchi S."/>
            <person name="Thiergart T."/>
            <person name="Pickel B."/>
            <person name="Atanasova L."/>
            <person name="Karlsson M."/>
            <person name="Huettel B."/>
            <person name="Barry K.W."/>
            <person name="Haridas S."/>
            <person name="Chen C."/>
            <person name="Bauer D."/>
            <person name="Andreopoulos W."/>
            <person name="Pangilinan J."/>
            <person name="LaButti K."/>
            <person name="Riley R."/>
            <person name="Lipzen A."/>
            <person name="Clum A."/>
            <person name="Drula E."/>
            <person name="Henrissat B."/>
            <person name="Kohler A."/>
            <person name="Grigoriev I.V."/>
            <person name="Martin F.M."/>
            <person name="Hacquard S."/>
        </authorList>
    </citation>
    <scope>NUCLEOTIDE SEQUENCE [LARGE SCALE GENOMIC DNA]</scope>
    <source>
        <strain evidence="2 3">MPI-SDFR-AT-0080</strain>
    </source>
</reference>
<proteinExistence type="predicted"/>
<name>A0ABQ8FY46_9PEZI</name>
<protein>
    <submittedName>
        <fullName evidence="2">Uncharacterized protein</fullName>
    </submittedName>
</protein>
<comment type="caution">
    <text evidence="2">The sequence shown here is derived from an EMBL/GenBank/DDBJ whole genome shotgun (WGS) entry which is preliminary data.</text>
</comment>
<dbReference type="EMBL" id="JAGTJR010000036">
    <property type="protein sequence ID" value="KAH7036230.1"/>
    <property type="molecule type" value="Genomic_DNA"/>
</dbReference>
<evidence type="ECO:0000313" key="2">
    <source>
        <dbReference type="EMBL" id="KAH7036230.1"/>
    </source>
</evidence>
<keyword evidence="3" id="KW-1185">Reference proteome</keyword>
<accession>A0ABQ8FY46</accession>
<dbReference type="Proteomes" id="UP000774617">
    <property type="component" value="Unassembled WGS sequence"/>
</dbReference>